<dbReference type="EMBL" id="JACORT010000013">
    <property type="protein sequence ID" value="MBC5785904.1"/>
    <property type="molecule type" value="Genomic_DNA"/>
</dbReference>
<dbReference type="RefSeq" id="WP_187078647.1">
    <property type="nucleotide sequence ID" value="NZ_JACORT010000013.1"/>
</dbReference>
<gene>
    <name evidence="2" type="ORF">H8N03_23395</name>
</gene>
<proteinExistence type="predicted"/>
<name>A0A923SDH0_9BURK</name>
<protein>
    <submittedName>
        <fullName evidence="2">General secretion pathway protein GspB</fullName>
    </submittedName>
</protein>
<comment type="caution">
    <text evidence="2">The sequence shown here is derived from an EMBL/GenBank/DDBJ whole genome shotgun (WGS) entry which is preliminary data.</text>
</comment>
<dbReference type="InterPro" id="IPR032389">
    <property type="entry name" value="GspB_C"/>
</dbReference>
<dbReference type="Pfam" id="PF16537">
    <property type="entry name" value="T2SSB"/>
    <property type="match status" value="1"/>
</dbReference>
<evidence type="ECO:0000313" key="3">
    <source>
        <dbReference type="Proteomes" id="UP000608513"/>
    </source>
</evidence>
<feature type="domain" description="Type II secretion system protein GspB C-terminal" evidence="1">
    <location>
        <begin position="159"/>
        <end position="216"/>
    </location>
</feature>
<reference evidence="2" key="1">
    <citation type="submission" date="2020-08" db="EMBL/GenBank/DDBJ databases">
        <title>Ramlibacter sp. USB13 16S ribosomal RNA gene genome sequencing and assembly.</title>
        <authorList>
            <person name="Kang M."/>
        </authorList>
    </citation>
    <scope>NUCLEOTIDE SEQUENCE</scope>
    <source>
        <strain evidence="2">USB13</strain>
    </source>
</reference>
<keyword evidence="3" id="KW-1185">Reference proteome</keyword>
<evidence type="ECO:0000259" key="1">
    <source>
        <dbReference type="Pfam" id="PF16537"/>
    </source>
</evidence>
<dbReference type="Proteomes" id="UP000608513">
    <property type="component" value="Unassembled WGS sequence"/>
</dbReference>
<accession>A0A923SDH0</accession>
<dbReference type="GO" id="GO:0015627">
    <property type="term" value="C:type II protein secretion system complex"/>
    <property type="evidence" value="ECO:0007669"/>
    <property type="project" value="InterPro"/>
</dbReference>
<organism evidence="2 3">
    <name type="scientific">Ramlibacter cellulosilyticus</name>
    <dbReference type="NCBI Taxonomy" id="2764187"/>
    <lineage>
        <taxon>Bacteria</taxon>
        <taxon>Pseudomonadati</taxon>
        <taxon>Pseudomonadota</taxon>
        <taxon>Betaproteobacteria</taxon>
        <taxon>Burkholderiales</taxon>
        <taxon>Comamonadaceae</taxon>
        <taxon>Ramlibacter</taxon>
    </lineage>
</organism>
<dbReference type="AlphaFoldDB" id="A0A923SDH0"/>
<sequence length="218" mass="22148">MSYILDALRRADAERERDPARGIHAQPAAGAPVLSRARVPGWAWPAGGFLVLAAAGVVAWLRPASPEPPLVPAVAAVRPSPAAVVPVAAAAVMPPPPPALPEPARPAPGPIALKVPAAAPVAAKAPVAAASPPAPAASAATAERIYNVAELPPDVQGQLPKLAISGGVHSDNAAQRMLIVAGQVVNEGAELAPGVVLEQIRPRTAVLRFRGYRYSVGF</sequence>
<evidence type="ECO:0000313" key="2">
    <source>
        <dbReference type="EMBL" id="MBC5785904.1"/>
    </source>
</evidence>